<comment type="caution">
    <text evidence="1">The sequence shown here is derived from an EMBL/GenBank/DDBJ whole genome shotgun (WGS) entry which is preliminary data.</text>
</comment>
<dbReference type="AlphaFoldDB" id="Z9JNU7"/>
<organism evidence="1 2">
    <name type="scientific">Xylella taiwanensis</name>
    <dbReference type="NCBI Taxonomy" id="1444770"/>
    <lineage>
        <taxon>Bacteria</taxon>
        <taxon>Pseudomonadati</taxon>
        <taxon>Pseudomonadota</taxon>
        <taxon>Gammaproteobacteria</taxon>
        <taxon>Lysobacterales</taxon>
        <taxon>Lysobacteraceae</taxon>
        <taxon>Xylella</taxon>
    </lineage>
</organism>
<evidence type="ECO:0000313" key="2">
    <source>
        <dbReference type="Proteomes" id="UP000020406"/>
    </source>
</evidence>
<evidence type="ECO:0000313" key="1">
    <source>
        <dbReference type="EMBL" id="EWS79432.1"/>
    </source>
</evidence>
<name>Z9JNU7_9GAMM</name>
<sequence>MRATDLGAASSGWAWVLIRQYLHVNGIDNASLRSPLLDTDWLNTCVSMAFVGSCCSQWIGWSATWSNSCAESQSVWLSGCAQSQVTDEKTLA</sequence>
<dbReference type="Gene3D" id="3.40.50.150">
    <property type="entry name" value="Vaccinia Virus protein VP39"/>
    <property type="match status" value="1"/>
</dbReference>
<proteinExistence type="predicted"/>
<protein>
    <submittedName>
        <fullName evidence="1">Uncharacterized protein</fullName>
    </submittedName>
</protein>
<dbReference type="InterPro" id="IPR029063">
    <property type="entry name" value="SAM-dependent_MTases_sf"/>
</dbReference>
<dbReference type="EMBL" id="JDSQ01000001">
    <property type="protein sequence ID" value="EWS79432.1"/>
    <property type="molecule type" value="Genomic_DNA"/>
</dbReference>
<accession>Z9JNU7</accession>
<dbReference type="Proteomes" id="UP000020406">
    <property type="component" value="Unassembled WGS sequence"/>
</dbReference>
<gene>
    <name evidence="1" type="ORF">AF72_00335</name>
</gene>
<dbReference type="PATRIC" id="fig|1444770.3.peg.77"/>
<reference evidence="1 2" key="1">
    <citation type="journal article" date="2014" name="Genome Announc.">
        <title>Draft Genome Sequence of Xylella fastidiosa Pear Leaf Scorch Strain in Taiwan.</title>
        <authorList>
            <person name="Su C.C."/>
            <person name="Deng W.L."/>
            <person name="Jan F.J."/>
            <person name="Chang C.J."/>
            <person name="Huang H."/>
            <person name="Chen J."/>
        </authorList>
    </citation>
    <scope>NUCLEOTIDE SEQUENCE [LARGE SCALE GENOMIC DNA]</scope>
    <source>
        <strain evidence="1 2">PLS229</strain>
    </source>
</reference>